<sequence>MSLPPSLPPESPPEVVKWELPTDFESFRTFIDHGCTLDPQNYPLYPNGDIVFVKIPKETVTNFGSVGFTKATGTENRSKGIWKINRIYCLGALVCDVESCMWIGSPPTARNAVEAHLESDPKCKGAAGRCPGKHAWPEAKKPDKLARETLKAEIVKNPSAGALKLKMGPVTSLEDPITNLNIVPDKMGGGVGDKFTMDMFQWNRLHVGFQCSGRGSEVSVRNTTRYTSCSFQLLRQVVQPEITLVEQDLMARQVVDFSLTQVEGFKDALREVFDIHDPIKLDSMVKGCHQHFRAQVGKIGRQCLIIPPNQEKSFEFKCMSLLDLAVEGGLDHEGKLDELHRLFPRAKRWLDWWTMSGIQSMLFPSRHPMLDDSPDGIDGLPNTTIAIKSMHRVYYMISSGNKCLMVGMVELYSYVNVLEEEFNTVMCGVSVEYGSQTKMQVNVSQSIGWTKPTKRKYVNDGRPPDTTVGLLDGPDPVGRKKNLGRPKHSQNVDRNPYSTYQSYCRSEEEHLTNQCWMSAAMKSLFALYNPLWLRNATGKGATLFHHLVSHFGSRTTFNLTKKGRIKTILTNGQSKLFKICNEKHQANFVPGHFASCDFFLELLLDPKRNPTKALSGLFELVEHRTFSCSSAPPTSPCVPPKTRNVTTIAIHKRIFDDHQLGYGQVQDLIELWSSTGITNTPGLTCKCQPSPVENTAPKAKAKKGCQRHEAPELLPSLTIVPVPKDVELDVELVSKNSRLAFKDDLPPQHLYFFNEVTSIEDLAKRTCYMGALNWPARLVVAAYSYTLFSRGFWANRHYWCKVIHAGEGGATGVWLHDDMHNAGNACLVNKETLAIGGCRAGTSWLFYLRSWTPSKEQYVRDSISKISKDNPTAKGDTPFLHLGSLINCTPVTSEQNPKKKASQPLHRLK</sequence>
<comment type="caution">
    <text evidence="2">The sequence shown here is derived from an EMBL/GenBank/DDBJ whole genome shotgun (WGS) entry which is preliminary data.</text>
</comment>
<feature type="region of interest" description="Disordered" evidence="1">
    <location>
        <begin position="457"/>
        <end position="491"/>
    </location>
</feature>
<evidence type="ECO:0000313" key="2">
    <source>
        <dbReference type="EMBL" id="KNF02935.1"/>
    </source>
</evidence>
<accession>A0A0L0VVA5</accession>
<evidence type="ECO:0000313" key="3">
    <source>
        <dbReference type="Proteomes" id="UP000054564"/>
    </source>
</evidence>
<feature type="compositionally biased region" description="Basic residues" evidence="1">
    <location>
        <begin position="479"/>
        <end position="488"/>
    </location>
</feature>
<feature type="region of interest" description="Disordered" evidence="1">
    <location>
        <begin position="890"/>
        <end position="909"/>
    </location>
</feature>
<evidence type="ECO:0000256" key="1">
    <source>
        <dbReference type="SAM" id="MobiDB-lite"/>
    </source>
</evidence>
<dbReference type="AlphaFoldDB" id="A0A0L0VVA5"/>
<dbReference type="Proteomes" id="UP000054564">
    <property type="component" value="Unassembled WGS sequence"/>
</dbReference>
<keyword evidence="3" id="KW-1185">Reference proteome</keyword>
<dbReference type="EMBL" id="AJIL01000020">
    <property type="protein sequence ID" value="KNF02935.1"/>
    <property type="molecule type" value="Genomic_DNA"/>
</dbReference>
<reference evidence="3" key="1">
    <citation type="submission" date="2014-03" db="EMBL/GenBank/DDBJ databases">
        <title>The Genome Sequence of Puccinia striiformis f. sp. tritici PST-78.</title>
        <authorList>
            <consortium name="The Broad Institute Genome Sequencing Platform"/>
            <person name="Cuomo C."/>
            <person name="Hulbert S."/>
            <person name="Chen X."/>
            <person name="Walker B."/>
            <person name="Young S.K."/>
            <person name="Zeng Q."/>
            <person name="Gargeya S."/>
            <person name="Fitzgerald M."/>
            <person name="Haas B."/>
            <person name="Abouelleil A."/>
            <person name="Alvarado L."/>
            <person name="Arachchi H.M."/>
            <person name="Berlin A.M."/>
            <person name="Chapman S.B."/>
            <person name="Goldberg J."/>
            <person name="Griggs A."/>
            <person name="Gujja S."/>
            <person name="Hansen M."/>
            <person name="Howarth C."/>
            <person name="Imamovic A."/>
            <person name="Larimer J."/>
            <person name="McCowan C."/>
            <person name="Montmayeur A."/>
            <person name="Murphy C."/>
            <person name="Neiman D."/>
            <person name="Pearson M."/>
            <person name="Priest M."/>
            <person name="Roberts A."/>
            <person name="Saif S."/>
            <person name="Shea T."/>
            <person name="Sisk P."/>
            <person name="Sykes S."/>
            <person name="Wortman J."/>
            <person name="Nusbaum C."/>
            <person name="Birren B."/>
        </authorList>
    </citation>
    <scope>NUCLEOTIDE SEQUENCE [LARGE SCALE GENOMIC DNA]</scope>
    <source>
        <strain evidence="3">race PST-78</strain>
    </source>
</reference>
<gene>
    <name evidence="2" type="ORF">PSTG_03884</name>
</gene>
<protein>
    <submittedName>
        <fullName evidence="2">Uncharacterized protein</fullName>
    </submittedName>
</protein>
<proteinExistence type="predicted"/>
<organism evidence="2 3">
    <name type="scientific">Puccinia striiformis f. sp. tritici PST-78</name>
    <dbReference type="NCBI Taxonomy" id="1165861"/>
    <lineage>
        <taxon>Eukaryota</taxon>
        <taxon>Fungi</taxon>
        <taxon>Dikarya</taxon>
        <taxon>Basidiomycota</taxon>
        <taxon>Pucciniomycotina</taxon>
        <taxon>Pucciniomycetes</taxon>
        <taxon>Pucciniales</taxon>
        <taxon>Pucciniaceae</taxon>
        <taxon>Puccinia</taxon>
    </lineage>
</organism>
<name>A0A0L0VVA5_9BASI</name>
<feature type="compositionally biased region" description="Basic residues" evidence="1">
    <location>
        <begin position="898"/>
        <end position="909"/>
    </location>
</feature>